<dbReference type="InterPro" id="IPR036412">
    <property type="entry name" value="HAD-like_sf"/>
</dbReference>
<feature type="compositionally biased region" description="Polar residues" evidence="1">
    <location>
        <begin position="90"/>
        <end position="108"/>
    </location>
</feature>
<keyword evidence="4" id="KW-1185">Reference proteome</keyword>
<dbReference type="InterPro" id="IPR023214">
    <property type="entry name" value="HAD_sf"/>
</dbReference>
<organism evidence="3 4">
    <name type="scientific">Pleurostoma richardsiae</name>
    <dbReference type="NCBI Taxonomy" id="41990"/>
    <lineage>
        <taxon>Eukaryota</taxon>
        <taxon>Fungi</taxon>
        <taxon>Dikarya</taxon>
        <taxon>Ascomycota</taxon>
        <taxon>Pezizomycotina</taxon>
        <taxon>Sordariomycetes</taxon>
        <taxon>Sordariomycetidae</taxon>
        <taxon>Calosphaeriales</taxon>
        <taxon>Pleurostomataceae</taxon>
        <taxon>Pleurostoma</taxon>
    </lineage>
</organism>
<feature type="compositionally biased region" description="Polar residues" evidence="1">
    <location>
        <begin position="166"/>
        <end position="182"/>
    </location>
</feature>
<protein>
    <submittedName>
        <fullName evidence="3">Serine/threonine-protein phosphatase dullard</fullName>
    </submittedName>
</protein>
<dbReference type="Proteomes" id="UP001174694">
    <property type="component" value="Unassembled WGS sequence"/>
</dbReference>
<name>A0AA38R1B3_9PEZI</name>
<dbReference type="GO" id="GO:0045944">
    <property type="term" value="P:positive regulation of transcription by RNA polymerase II"/>
    <property type="evidence" value="ECO:0007669"/>
    <property type="project" value="UniProtKB-ARBA"/>
</dbReference>
<dbReference type="FunFam" id="3.40.50.1000:FF:000043">
    <property type="entry name" value="General stress response phosphoprotein phosphatase Psr1/2"/>
    <property type="match status" value="1"/>
</dbReference>
<feature type="compositionally biased region" description="Acidic residues" evidence="1">
    <location>
        <begin position="259"/>
        <end position="274"/>
    </location>
</feature>
<evidence type="ECO:0000256" key="1">
    <source>
        <dbReference type="SAM" id="MobiDB-lite"/>
    </source>
</evidence>
<dbReference type="InterPro" id="IPR011948">
    <property type="entry name" value="Dullard_phosphatase"/>
</dbReference>
<dbReference type="Gene3D" id="3.40.50.1000">
    <property type="entry name" value="HAD superfamily/HAD-like"/>
    <property type="match status" value="1"/>
</dbReference>
<dbReference type="NCBIfam" id="TIGR02251">
    <property type="entry name" value="HIF-SF_euk"/>
    <property type="match status" value="1"/>
</dbReference>
<dbReference type="Pfam" id="PF03031">
    <property type="entry name" value="NIF"/>
    <property type="match status" value="1"/>
</dbReference>
<proteinExistence type="predicted"/>
<feature type="compositionally biased region" description="Pro residues" evidence="1">
    <location>
        <begin position="291"/>
        <end position="306"/>
    </location>
</feature>
<dbReference type="InterPro" id="IPR050365">
    <property type="entry name" value="TIM50"/>
</dbReference>
<dbReference type="PANTHER" id="PTHR12210">
    <property type="entry name" value="DULLARD PROTEIN PHOSPHATASE"/>
    <property type="match status" value="1"/>
</dbReference>
<dbReference type="CDD" id="cd07521">
    <property type="entry name" value="HAD_FCP1-like"/>
    <property type="match status" value="1"/>
</dbReference>
<feature type="compositionally biased region" description="Basic and acidic residues" evidence="1">
    <location>
        <begin position="66"/>
        <end position="79"/>
    </location>
</feature>
<evidence type="ECO:0000259" key="2">
    <source>
        <dbReference type="PROSITE" id="PS50969"/>
    </source>
</evidence>
<dbReference type="EMBL" id="JANBVO010000062">
    <property type="protein sequence ID" value="KAJ9131994.1"/>
    <property type="molecule type" value="Genomic_DNA"/>
</dbReference>
<feature type="compositionally biased region" description="Basic and acidic residues" evidence="1">
    <location>
        <begin position="139"/>
        <end position="159"/>
    </location>
</feature>
<dbReference type="GO" id="GO:0016791">
    <property type="term" value="F:phosphatase activity"/>
    <property type="evidence" value="ECO:0007669"/>
    <property type="project" value="InterPro"/>
</dbReference>
<evidence type="ECO:0000313" key="3">
    <source>
        <dbReference type="EMBL" id="KAJ9131994.1"/>
    </source>
</evidence>
<accession>A0AA38R1B3</accession>
<sequence length="510" mass="54303">MSRGIDTHGKPQTAQEDSKENELLSPEDGTTTKKGRSLLHVPSRSSSQKHQPSPTSTGLSGATASDSRDSTDGNSKESKGSILGGHRNGSAASNHSAVDTEPTNTPVNSQPSSPAGPPAQKKKKAAGLLALFCCGVPDHANHLEPGEDEIPSHKVEKVPARPATASRRTVTPSEQASASKTQLNEKEALPQAQSSSESAKPKRVSAATTQDQSTVGGDREADSKPPTVGGGAAPIVTVEPPQAAAAQSGDPTQDSSAILDDEDVDMQDAAEAVDQESKQPVAAPDDEYQKLPPPPPGPIPPVPSPPSSQLAEGGAVVPAVPEQSQQKFLLPPIAPNMKGKKCLVLDLDETLVHSSFKILHQADFTIPVEIEGNYHNVYVIKRPGVDQFMKRVGELYEVVVFTASVSKYGDPLLDQLDIHKVVHHRLFRESCYNHQGNYVKDLSQVGRDLKDTIIIDNSPTSYIFHPQHAVPISSWFSDAHDNELLDLIPVLEDLAGPNVQDVSLVLDVTL</sequence>
<feature type="region of interest" description="Disordered" evidence="1">
    <location>
        <begin position="1"/>
        <end position="124"/>
    </location>
</feature>
<feature type="compositionally biased region" description="Polar residues" evidence="1">
    <location>
        <begin position="43"/>
        <end position="65"/>
    </location>
</feature>
<dbReference type="GO" id="GO:0009651">
    <property type="term" value="P:response to salt stress"/>
    <property type="evidence" value="ECO:0007669"/>
    <property type="project" value="UniProtKB-ARBA"/>
</dbReference>
<evidence type="ECO:0000313" key="4">
    <source>
        <dbReference type="Proteomes" id="UP001174694"/>
    </source>
</evidence>
<feature type="compositionally biased region" description="Polar residues" evidence="1">
    <location>
        <begin position="206"/>
        <end position="215"/>
    </location>
</feature>
<feature type="domain" description="FCP1 homology" evidence="2">
    <location>
        <begin position="336"/>
        <end position="494"/>
    </location>
</feature>
<dbReference type="SUPFAM" id="SSF56784">
    <property type="entry name" value="HAD-like"/>
    <property type="match status" value="1"/>
</dbReference>
<dbReference type="GO" id="GO:1904262">
    <property type="term" value="P:negative regulation of TORC1 signaling"/>
    <property type="evidence" value="ECO:0007669"/>
    <property type="project" value="UniProtKB-ARBA"/>
</dbReference>
<dbReference type="InterPro" id="IPR004274">
    <property type="entry name" value="FCP1_dom"/>
</dbReference>
<comment type="caution">
    <text evidence="3">The sequence shown here is derived from an EMBL/GenBank/DDBJ whole genome shotgun (WGS) entry which is preliminary data.</text>
</comment>
<dbReference type="AlphaFoldDB" id="A0AA38R1B3"/>
<dbReference type="GO" id="GO:0034198">
    <property type="term" value="P:cellular response to amino acid starvation"/>
    <property type="evidence" value="ECO:0007669"/>
    <property type="project" value="UniProtKB-ARBA"/>
</dbReference>
<feature type="region of interest" description="Disordered" evidence="1">
    <location>
        <begin position="137"/>
        <end position="315"/>
    </location>
</feature>
<dbReference type="SMART" id="SM00577">
    <property type="entry name" value="CPDc"/>
    <property type="match status" value="1"/>
</dbReference>
<reference evidence="3" key="1">
    <citation type="submission" date="2022-07" db="EMBL/GenBank/DDBJ databases">
        <title>Fungi with potential for degradation of polypropylene.</title>
        <authorList>
            <person name="Gostincar C."/>
        </authorList>
    </citation>
    <scope>NUCLEOTIDE SEQUENCE</scope>
    <source>
        <strain evidence="3">EXF-13308</strain>
    </source>
</reference>
<gene>
    <name evidence="3" type="ORF">NKR23_g11489</name>
</gene>
<dbReference type="PROSITE" id="PS50969">
    <property type="entry name" value="FCP1"/>
    <property type="match status" value="1"/>
</dbReference>